<dbReference type="Proteomes" id="UP001377567">
    <property type="component" value="Unassembled WGS sequence"/>
</dbReference>
<sequence length="1165" mass="130676">MTKSDDKQPIKKRSLSSYLSNVSSRKEELIKIAQAEKERVAREKQEKERQEKERLEQERLERERLEKERLEKIEQERLEKERLEKIEQERLEKERQEKERLDKIEQERIAKEKQEQERIEREKLEQERIEREKLEQERIAQEKIEQDRLAKEKLEEERLAKVKLEQEQIEKEKLHQEQLEKEKLEQERHAKETLEQERTAKEKAATPSDVKEESATPTSPLIRSESISHEIHRVEKRNTDHLIPDEDDEEEYEYADEEDRRANPVAATDELQHTRSHDPFSRDTLKSMLQEPQPRSLLDDDSEGAAQSLRSHSNRSHMSDLQESKPQYKGLHAEDTKLQYKEIGSDEETEEGSPLKVRGVRLRRGDRQTTQNLQADLLVANDSDSDLSAIEDDARQLDISSSFLHGNSSPQRHQSAHAPLPSSPVRGKPARSPRREPPSKSARKNGTKGKAKSRRSVYRDAGGRTRLQIACDKGKLDTVRALLAAGEIDVNDQDNAGNTPLHEAALNGHLEVVRVLVEHGADPNVRSYEMFGDTPLIDASANGHLDVVSYLLAHGADPTITNAKGMTAYEAIESDDSDLDDSERELVGEIRSVLRAAAKDTGETSQELGDSHKNKNSSPAHSRSRSRSSSPARRDTPPAIPFYWNDITTAAGAAKLHRAAKAGDLAYVGQYLENGGRADFRAFFEAARLGHAELANLFLAFGASVNSAARGGVTPLMAAVGRGHLPTVRLLLGAGASVHAVDDEGRNALQYARDAVLGREDPEEVALLRDAMGSGPETSSHSAKRQRAESVSSDSSAEELPRVHSHKRSRQGTPLVVENDESESEGDNEAVETTQDNDTVETVEKHDTVEKQLPEENNTPQVKRGESEEAAALADGEKRSAANATAPAAPTETPEERALRLKAEEEYRQRKIHNKKRKEQELLHKMQEDQRKREEERQRQRDAAAQLAAQQRLQEETQRRKAIRAQYPLGLRILTAGMGGEPSTHGLPLFYTQLPESAERYVLNLQLLMWAGDSAAPVESASADVPAVSLRAQEQLWNLAKFAFLFGCDTALQQQFAQCDAPARLAFERAEYAKFARLPMRWLPWSAVSAGYAPDIPMQRIAAVDSVQGASASATTHTTAHAHTTAPAPAHALTLPFKLQHRHAVASWLRNGARPARDTLRAPLW</sequence>
<name>A0AAV5RYR1_MAUHU</name>
<feature type="compositionally biased region" description="Basic and acidic residues" evidence="4">
    <location>
        <begin position="894"/>
        <end position="909"/>
    </location>
</feature>
<feature type="compositionally biased region" description="Low complexity" evidence="4">
    <location>
        <begin position="943"/>
        <end position="952"/>
    </location>
</feature>
<feature type="region of interest" description="Disordered" evidence="4">
    <location>
        <begin position="1"/>
        <end position="26"/>
    </location>
</feature>
<feature type="compositionally biased region" description="Acidic residues" evidence="4">
    <location>
        <begin position="245"/>
        <end position="257"/>
    </location>
</feature>
<feature type="compositionally biased region" description="Basic and acidic residues" evidence="4">
    <location>
        <begin position="331"/>
        <end position="344"/>
    </location>
</feature>
<feature type="region of interest" description="Disordered" evidence="4">
    <location>
        <begin position="597"/>
        <end position="637"/>
    </location>
</feature>
<feature type="compositionally biased region" description="Basic and acidic residues" evidence="4">
    <location>
        <begin position="226"/>
        <end position="244"/>
    </location>
</feature>
<dbReference type="SUPFAM" id="SSF48403">
    <property type="entry name" value="Ankyrin repeat"/>
    <property type="match status" value="1"/>
</dbReference>
<dbReference type="InterPro" id="IPR036770">
    <property type="entry name" value="Ankyrin_rpt-contain_sf"/>
</dbReference>
<feature type="region of interest" description="Disordered" evidence="4">
    <location>
        <begin position="772"/>
        <end position="959"/>
    </location>
</feature>
<evidence type="ECO:0000313" key="6">
    <source>
        <dbReference type="Proteomes" id="UP001377567"/>
    </source>
</evidence>
<dbReference type="PANTHER" id="PTHR24126">
    <property type="entry name" value="ANKYRIN REPEAT, PH AND SEC7 DOMAIN CONTAINING PROTEIN SECG-RELATED"/>
    <property type="match status" value="1"/>
</dbReference>
<evidence type="ECO:0000256" key="1">
    <source>
        <dbReference type="ARBA" id="ARBA00022737"/>
    </source>
</evidence>
<dbReference type="InterPro" id="IPR002110">
    <property type="entry name" value="Ankyrin_rpt"/>
</dbReference>
<accession>A0AAV5RYR1</accession>
<protein>
    <submittedName>
        <fullName evidence="5">Hos4 protein</fullName>
    </submittedName>
</protein>
<dbReference type="SMART" id="SM00248">
    <property type="entry name" value="ANK"/>
    <property type="match status" value="5"/>
</dbReference>
<feature type="compositionally biased region" description="Polar residues" evidence="4">
    <location>
        <begin position="402"/>
        <end position="413"/>
    </location>
</feature>
<feature type="compositionally biased region" description="Acidic residues" evidence="4">
    <location>
        <begin position="818"/>
        <end position="830"/>
    </location>
</feature>
<dbReference type="PANTHER" id="PTHR24126:SF14">
    <property type="entry name" value="ANK_REP_REGION DOMAIN-CONTAINING PROTEIN"/>
    <property type="match status" value="1"/>
</dbReference>
<keyword evidence="1" id="KW-0677">Repeat</keyword>
<comment type="caution">
    <text evidence="5">The sequence shown here is derived from an EMBL/GenBank/DDBJ whole genome shotgun (WGS) entry which is preliminary data.</text>
</comment>
<dbReference type="Pfam" id="PF12796">
    <property type="entry name" value="Ank_2"/>
    <property type="match status" value="2"/>
</dbReference>
<feature type="compositionally biased region" description="Basic residues" evidence="4">
    <location>
        <begin position="441"/>
        <end position="456"/>
    </location>
</feature>
<keyword evidence="6" id="KW-1185">Reference proteome</keyword>
<feature type="compositionally biased region" description="Low complexity" evidence="4">
    <location>
        <begin position="617"/>
        <end position="631"/>
    </location>
</feature>
<feature type="repeat" description="ANK" evidence="3">
    <location>
        <begin position="711"/>
        <end position="743"/>
    </location>
</feature>
<dbReference type="PRINTS" id="PR01415">
    <property type="entry name" value="ANKYRIN"/>
</dbReference>
<evidence type="ECO:0000256" key="4">
    <source>
        <dbReference type="SAM" id="MobiDB-lite"/>
    </source>
</evidence>
<feature type="compositionally biased region" description="Basic and acidic residues" evidence="4">
    <location>
        <begin position="173"/>
        <end position="214"/>
    </location>
</feature>
<feature type="repeat" description="ANK" evidence="3">
    <location>
        <begin position="496"/>
        <end position="528"/>
    </location>
</feature>
<keyword evidence="2 3" id="KW-0040">ANK repeat</keyword>
<feature type="compositionally biased region" description="Basic and acidic residues" evidence="4">
    <location>
        <begin position="270"/>
        <end position="285"/>
    </location>
</feature>
<dbReference type="PROSITE" id="PS50088">
    <property type="entry name" value="ANK_REPEAT"/>
    <property type="match status" value="3"/>
</dbReference>
<gene>
    <name evidence="5" type="ORF">DAKH74_033550</name>
</gene>
<proteinExistence type="predicted"/>
<feature type="region of interest" description="Disordered" evidence="4">
    <location>
        <begin position="402"/>
        <end position="459"/>
    </location>
</feature>
<evidence type="ECO:0000256" key="3">
    <source>
        <dbReference type="PROSITE-ProRule" id="PRU00023"/>
    </source>
</evidence>
<dbReference type="PROSITE" id="PS50297">
    <property type="entry name" value="ANK_REP_REGION"/>
    <property type="match status" value="3"/>
</dbReference>
<feature type="compositionally biased region" description="Low complexity" evidence="4">
    <location>
        <begin position="881"/>
        <end position="892"/>
    </location>
</feature>
<dbReference type="AlphaFoldDB" id="A0AAV5RYR1"/>
<dbReference type="Gene3D" id="1.25.40.20">
    <property type="entry name" value="Ankyrin repeat-containing domain"/>
    <property type="match status" value="2"/>
</dbReference>
<reference evidence="5 6" key="1">
    <citation type="journal article" date="2023" name="Elife">
        <title>Identification of key yeast species and microbe-microbe interactions impacting larval growth of Drosophila in the wild.</title>
        <authorList>
            <person name="Mure A."/>
            <person name="Sugiura Y."/>
            <person name="Maeda R."/>
            <person name="Honda K."/>
            <person name="Sakurai N."/>
            <person name="Takahashi Y."/>
            <person name="Watada M."/>
            <person name="Katoh T."/>
            <person name="Gotoh A."/>
            <person name="Gotoh Y."/>
            <person name="Taniguchi I."/>
            <person name="Nakamura K."/>
            <person name="Hayashi T."/>
            <person name="Katayama T."/>
            <person name="Uemura T."/>
            <person name="Hattori Y."/>
        </authorList>
    </citation>
    <scope>NUCLEOTIDE SEQUENCE [LARGE SCALE GENOMIC DNA]</scope>
    <source>
        <strain evidence="5 6">KH-74</strain>
    </source>
</reference>
<dbReference type="Pfam" id="PF00023">
    <property type="entry name" value="Ank"/>
    <property type="match status" value="1"/>
</dbReference>
<organism evidence="5 6">
    <name type="scientific">Maudiozyma humilis</name>
    <name type="common">Sour dough yeast</name>
    <name type="synonym">Kazachstania humilis</name>
    <dbReference type="NCBI Taxonomy" id="51915"/>
    <lineage>
        <taxon>Eukaryota</taxon>
        <taxon>Fungi</taxon>
        <taxon>Dikarya</taxon>
        <taxon>Ascomycota</taxon>
        <taxon>Saccharomycotina</taxon>
        <taxon>Saccharomycetes</taxon>
        <taxon>Saccharomycetales</taxon>
        <taxon>Saccharomycetaceae</taxon>
        <taxon>Maudiozyma</taxon>
    </lineage>
</organism>
<feature type="compositionally biased region" description="Basic and acidic residues" evidence="4">
    <location>
        <begin position="842"/>
        <end position="854"/>
    </location>
</feature>
<dbReference type="EMBL" id="BTGD01000010">
    <property type="protein sequence ID" value="GMM56739.1"/>
    <property type="molecule type" value="Genomic_DNA"/>
</dbReference>
<evidence type="ECO:0000313" key="5">
    <source>
        <dbReference type="EMBL" id="GMM56739.1"/>
    </source>
</evidence>
<feature type="repeat" description="ANK" evidence="3">
    <location>
        <begin position="531"/>
        <end position="563"/>
    </location>
</feature>
<feature type="region of interest" description="Disordered" evidence="4">
    <location>
        <begin position="173"/>
        <end position="370"/>
    </location>
</feature>
<evidence type="ECO:0000256" key="2">
    <source>
        <dbReference type="ARBA" id="ARBA00023043"/>
    </source>
</evidence>
<feature type="compositionally biased region" description="Basic and acidic residues" evidence="4">
    <location>
        <begin position="918"/>
        <end position="942"/>
    </location>
</feature>